<feature type="domain" description="Rieske" evidence="6">
    <location>
        <begin position="28"/>
        <end position="129"/>
    </location>
</feature>
<dbReference type="GO" id="GO:0004497">
    <property type="term" value="F:monooxygenase activity"/>
    <property type="evidence" value="ECO:0007669"/>
    <property type="project" value="UniProtKB-ARBA"/>
</dbReference>
<dbReference type="Proteomes" id="UP000001937">
    <property type="component" value="Chromosome"/>
</dbReference>
<keyword evidence="4" id="KW-0408">Iron</keyword>
<keyword evidence="8" id="KW-1185">Reference proteome</keyword>
<protein>
    <submittedName>
        <fullName evidence="7">Rieske (2Fe-2S) protein</fullName>
    </submittedName>
</protein>
<keyword evidence="5" id="KW-0411">Iron-sulfur</keyword>
<keyword evidence="2" id="KW-0479">Metal-binding</keyword>
<gene>
    <name evidence="7" type="ordered locus">Francci3_2686</name>
</gene>
<dbReference type="GO" id="GO:0016705">
    <property type="term" value="F:oxidoreductase activity, acting on paired donors, with incorporation or reduction of molecular oxygen"/>
    <property type="evidence" value="ECO:0007669"/>
    <property type="project" value="UniProtKB-ARBA"/>
</dbReference>
<keyword evidence="3" id="KW-0560">Oxidoreductase</keyword>
<evidence type="ECO:0000256" key="2">
    <source>
        <dbReference type="ARBA" id="ARBA00022723"/>
    </source>
</evidence>
<proteinExistence type="predicted"/>
<dbReference type="PANTHER" id="PTHR21266">
    <property type="entry name" value="IRON-SULFUR DOMAIN CONTAINING PROTEIN"/>
    <property type="match status" value="1"/>
</dbReference>
<dbReference type="GO" id="GO:0051537">
    <property type="term" value="F:2 iron, 2 sulfur cluster binding"/>
    <property type="evidence" value="ECO:0007669"/>
    <property type="project" value="UniProtKB-KW"/>
</dbReference>
<evidence type="ECO:0000256" key="3">
    <source>
        <dbReference type="ARBA" id="ARBA00023002"/>
    </source>
</evidence>
<reference evidence="7 8" key="1">
    <citation type="journal article" date="2007" name="Genome Res.">
        <title>Genome characteristics of facultatively symbiotic Frankia sp. strains reflect host range and host plant biogeography.</title>
        <authorList>
            <person name="Normand P."/>
            <person name="Lapierre P."/>
            <person name="Tisa L.S."/>
            <person name="Gogarten J.P."/>
            <person name="Alloisio N."/>
            <person name="Bagnarol E."/>
            <person name="Bassi C.A."/>
            <person name="Berry A.M."/>
            <person name="Bickhart D.M."/>
            <person name="Choisne N."/>
            <person name="Couloux A."/>
            <person name="Cournoyer B."/>
            <person name="Cruveiller S."/>
            <person name="Daubin V."/>
            <person name="Demange N."/>
            <person name="Francino M.P."/>
            <person name="Goltsman E."/>
            <person name="Huang Y."/>
            <person name="Kopp O.R."/>
            <person name="Labarre L."/>
            <person name="Lapidus A."/>
            <person name="Lavire C."/>
            <person name="Marechal J."/>
            <person name="Martinez M."/>
            <person name="Mastronunzio J.E."/>
            <person name="Mullin B.C."/>
            <person name="Niemann J."/>
            <person name="Pujic P."/>
            <person name="Rawnsley T."/>
            <person name="Rouy Z."/>
            <person name="Schenowitz C."/>
            <person name="Sellstedt A."/>
            <person name="Tavares F."/>
            <person name="Tomkins J.P."/>
            <person name="Vallenet D."/>
            <person name="Valverde C."/>
            <person name="Wall L.G."/>
            <person name="Wang Y."/>
            <person name="Medigue C."/>
            <person name="Benson D.R."/>
        </authorList>
    </citation>
    <scope>NUCLEOTIDE SEQUENCE [LARGE SCALE GENOMIC DNA]</scope>
    <source>
        <strain evidence="8">DSM 45818 / CECT 9043 / CcI3</strain>
    </source>
</reference>
<dbReference type="EMBL" id="CP000249">
    <property type="protein sequence ID" value="ABD12047.1"/>
    <property type="molecule type" value="Genomic_DNA"/>
</dbReference>
<dbReference type="PANTHER" id="PTHR21266:SF60">
    <property type="entry name" value="3-KETOSTEROID-9-ALPHA-MONOOXYGENASE, OXYGENASE COMPONENT"/>
    <property type="match status" value="1"/>
</dbReference>
<dbReference type="eggNOG" id="COG4638">
    <property type="taxonomic scope" value="Bacteria"/>
</dbReference>
<sequence>MPEIHIKNQKPRLEPPADPVPKELAASWYVALASGELRGQPKAFQLFGRDVVAWREASGRPAVAGRYCPHQGASLALGAVVDGCLRCPFHGWRFDSSGACVEVPRSQRIPTTARLDSYPTIERFGYIWVWYGTRTPLFELPGFPALEEEQEHYLGFRYTDWTAGHPRQLLENAFDYFHFQTLHSLPLDRAEFRVLSDPEQAADNGPPIDREAYLGGWMEGVVTPGHPLRRPRHWLVAAGATFFTGDAFQLLIDGWPGGQRYTGYVGGREIFKYLMGITPTANGSTIQHAWTGVRRSDRRWRTWLNVAMLIGQSRAGTLQDMPIYDYTQAHVGTARMFYDTNLIRFRRYYRSWVDRVAEGQGEPQPAMARIPGAGAS</sequence>
<evidence type="ECO:0000259" key="6">
    <source>
        <dbReference type="PROSITE" id="PS51296"/>
    </source>
</evidence>
<evidence type="ECO:0000256" key="5">
    <source>
        <dbReference type="ARBA" id="ARBA00023014"/>
    </source>
</evidence>
<dbReference type="STRING" id="106370.Francci3_2686"/>
<dbReference type="InterPro" id="IPR050584">
    <property type="entry name" value="Cholesterol_7-desaturase"/>
</dbReference>
<evidence type="ECO:0000256" key="1">
    <source>
        <dbReference type="ARBA" id="ARBA00022714"/>
    </source>
</evidence>
<evidence type="ECO:0000313" key="7">
    <source>
        <dbReference type="EMBL" id="ABD12047.1"/>
    </source>
</evidence>
<name>Q2J9J5_FRACC</name>
<keyword evidence="1" id="KW-0001">2Fe-2S</keyword>
<evidence type="ECO:0000313" key="8">
    <source>
        <dbReference type="Proteomes" id="UP000001937"/>
    </source>
</evidence>
<evidence type="ECO:0000256" key="4">
    <source>
        <dbReference type="ARBA" id="ARBA00023004"/>
    </source>
</evidence>
<dbReference type="KEGG" id="fra:Francci3_2686"/>
<dbReference type="InterPro" id="IPR017941">
    <property type="entry name" value="Rieske_2Fe-2S"/>
</dbReference>
<dbReference type="HOGENOM" id="CLU_735203_0_0_11"/>
<organism evidence="7 8">
    <name type="scientific">Frankia casuarinae (strain DSM 45818 / CECT 9043 / HFP020203 / CcI3)</name>
    <dbReference type="NCBI Taxonomy" id="106370"/>
    <lineage>
        <taxon>Bacteria</taxon>
        <taxon>Bacillati</taxon>
        <taxon>Actinomycetota</taxon>
        <taxon>Actinomycetes</taxon>
        <taxon>Frankiales</taxon>
        <taxon>Frankiaceae</taxon>
        <taxon>Frankia</taxon>
    </lineage>
</organism>
<dbReference type="GO" id="GO:0046872">
    <property type="term" value="F:metal ion binding"/>
    <property type="evidence" value="ECO:0007669"/>
    <property type="project" value="UniProtKB-KW"/>
</dbReference>
<dbReference type="PhylomeDB" id="Q2J9J5"/>
<accession>Q2J9J5</accession>
<dbReference type="SUPFAM" id="SSF50022">
    <property type="entry name" value="ISP domain"/>
    <property type="match status" value="1"/>
</dbReference>
<dbReference type="RefSeq" id="WP_011437082.1">
    <property type="nucleotide sequence ID" value="NC_007777.1"/>
</dbReference>
<dbReference type="InterPro" id="IPR036922">
    <property type="entry name" value="Rieske_2Fe-2S_sf"/>
</dbReference>
<dbReference type="AlphaFoldDB" id="Q2J9J5"/>
<dbReference type="OrthoDB" id="6988582at2"/>
<dbReference type="SUPFAM" id="SSF55961">
    <property type="entry name" value="Bet v1-like"/>
    <property type="match status" value="1"/>
</dbReference>
<dbReference type="PROSITE" id="PS51296">
    <property type="entry name" value="RIESKE"/>
    <property type="match status" value="1"/>
</dbReference>
<dbReference type="Pfam" id="PF00355">
    <property type="entry name" value="Rieske"/>
    <property type="match status" value="1"/>
</dbReference>
<dbReference type="Gene3D" id="2.102.10.10">
    <property type="entry name" value="Rieske [2Fe-2S] iron-sulphur domain"/>
    <property type="match status" value="1"/>
</dbReference>